<keyword evidence="9" id="KW-1185">Reference proteome</keyword>
<evidence type="ECO:0000313" key="8">
    <source>
        <dbReference type="EMBL" id="MEO3691799.1"/>
    </source>
</evidence>
<dbReference type="Proteomes" id="UP001495147">
    <property type="component" value="Unassembled WGS sequence"/>
</dbReference>
<evidence type="ECO:0000259" key="6">
    <source>
        <dbReference type="Pfam" id="PF03865"/>
    </source>
</evidence>
<evidence type="ECO:0000313" key="9">
    <source>
        <dbReference type="Proteomes" id="UP001495147"/>
    </source>
</evidence>
<dbReference type="Pfam" id="PF03865">
    <property type="entry name" value="ShlB"/>
    <property type="match status" value="1"/>
</dbReference>
<dbReference type="PANTHER" id="PTHR34597">
    <property type="entry name" value="SLR1661 PROTEIN"/>
    <property type="match status" value="1"/>
</dbReference>
<dbReference type="EMBL" id="JBDPZD010000002">
    <property type="protein sequence ID" value="MEO3691799.1"/>
    <property type="molecule type" value="Genomic_DNA"/>
</dbReference>
<feature type="signal peptide" evidence="5">
    <location>
        <begin position="1"/>
        <end position="24"/>
    </location>
</feature>
<reference evidence="8 9" key="1">
    <citation type="submission" date="2024-05" db="EMBL/GenBank/DDBJ databases">
        <title>Roseateles sp. DJS-2-20 16S ribosomal RNA gene Genome sequencing and assembly.</title>
        <authorList>
            <person name="Woo H."/>
        </authorList>
    </citation>
    <scope>NUCLEOTIDE SEQUENCE [LARGE SCALE GENOMIC DNA]</scope>
    <source>
        <strain evidence="8 9">DJS-2-20</strain>
    </source>
</reference>
<feature type="chain" id="PRO_5046120875" evidence="5">
    <location>
        <begin position="25"/>
        <end position="556"/>
    </location>
</feature>
<evidence type="ECO:0000256" key="4">
    <source>
        <dbReference type="SAM" id="MobiDB-lite"/>
    </source>
</evidence>
<keyword evidence="3" id="KW-0998">Cell outer membrane</keyword>
<feature type="region of interest" description="Disordered" evidence="4">
    <location>
        <begin position="46"/>
        <end position="78"/>
    </location>
</feature>
<feature type="domain" description="Haemolysin activator HlyB C-terminal" evidence="6">
    <location>
        <begin position="219"/>
        <end position="513"/>
    </location>
</feature>
<evidence type="ECO:0000256" key="2">
    <source>
        <dbReference type="ARBA" id="ARBA00022692"/>
    </source>
</evidence>
<evidence type="ECO:0000259" key="7">
    <source>
        <dbReference type="Pfam" id="PF08479"/>
    </source>
</evidence>
<keyword evidence="1" id="KW-0472">Membrane</keyword>
<sequence length="556" mass="58787">MTRQKRSGFLGAALTVLCAGAAVAQVTPQVPPTVDPAQLQRQREALELQRQQAAPKPVDPKLTAPAAERPAGSEAPGPSFVLKRVEFTPSKFLTEAELQAVVAGQIGKPTTFADVKRLAIEINALYLARGHLTARAFVPSQRVAEGNLRVQLIEAQLSAVVMPPKTRLSKDFLEAVIATPVGSLIDGPAISERLTRLHRGTPDNRIALDFAASESRQAGLSVIKIDTEEPPLWTAKLAASNEGADSLGKNQLSANVALNNLLGRTDKLSLLLIGSKGSVSANVQYGLPLPGPFLAWGTRFNVGLSHGKTQTVSPGFESVKLDGASSGANLGLSQPLWRRGVWSLDGGLSLGLTQSATDIQKERFSDIHTRSLGLTATLGRQTEDSTASVGLALNQAHTSTQGDTARNTFVTQLNGSLQQVIGAGFWLNSRAVIQRTGALQLPSTLQFQAGGPGTVRGYPSPAASGDQGETLSLELHRPLTQWSERIDAFVFVDAGRVSTKGAVASKLASAGLGGSYAGDRWQLAVNVAAPRKALPQIPKDSTRLTLRLSADLEKFL</sequence>
<dbReference type="PANTHER" id="PTHR34597:SF1">
    <property type="entry name" value="HEME_HEMOPEXIN TRANSPORTER PROTEIN HUXB"/>
    <property type="match status" value="1"/>
</dbReference>
<gene>
    <name evidence="8" type="ORF">ABDJ85_09980</name>
</gene>
<name>A0ABV0G239_9BURK</name>
<dbReference type="Gene3D" id="3.10.20.310">
    <property type="entry name" value="membrane protein fhac"/>
    <property type="match status" value="1"/>
</dbReference>
<accession>A0ABV0G239</accession>
<organism evidence="8 9">
    <name type="scientific">Roseateles paludis</name>
    <dbReference type="NCBI Taxonomy" id="3145238"/>
    <lineage>
        <taxon>Bacteria</taxon>
        <taxon>Pseudomonadati</taxon>
        <taxon>Pseudomonadota</taxon>
        <taxon>Betaproteobacteria</taxon>
        <taxon>Burkholderiales</taxon>
        <taxon>Sphaerotilaceae</taxon>
        <taxon>Roseateles</taxon>
    </lineage>
</organism>
<keyword evidence="2" id="KW-0812">Transmembrane</keyword>
<dbReference type="Pfam" id="PF08479">
    <property type="entry name" value="POTRA_2"/>
    <property type="match status" value="1"/>
</dbReference>
<dbReference type="InterPro" id="IPR005565">
    <property type="entry name" value="Hemolysn_activator_HlyB_C"/>
</dbReference>
<dbReference type="InterPro" id="IPR013686">
    <property type="entry name" value="Polypept-transport_assoc_ShlB"/>
</dbReference>
<comment type="caution">
    <text evidence="8">The sequence shown here is derived from an EMBL/GenBank/DDBJ whole genome shotgun (WGS) entry which is preliminary data.</text>
</comment>
<dbReference type="RefSeq" id="WP_347704611.1">
    <property type="nucleotide sequence ID" value="NZ_JBDPZD010000002.1"/>
</dbReference>
<dbReference type="Gene3D" id="2.40.160.50">
    <property type="entry name" value="membrane protein fhac: a member of the omp85/tpsb transporter family"/>
    <property type="match status" value="1"/>
</dbReference>
<proteinExistence type="predicted"/>
<evidence type="ECO:0000256" key="3">
    <source>
        <dbReference type="ARBA" id="ARBA00023237"/>
    </source>
</evidence>
<protein>
    <submittedName>
        <fullName evidence="8">ShlB/FhaC/HecB family hemolysin secretion/activation protein</fullName>
    </submittedName>
</protein>
<feature type="domain" description="Polypeptide-transport-associated ShlB-type" evidence="7">
    <location>
        <begin position="80"/>
        <end position="154"/>
    </location>
</feature>
<dbReference type="InterPro" id="IPR051544">
    <property type="entry name" value="TPS_OM_transporter"/>
</dbReference>
<keyword evidence="5" id="KW-0732">Signal</keyword>
<evidence type="ECO:0000256" key="5">
    <source>
        <dbReference type="SAM" id="SignalP"/>
    </source>
</evidence>
<keyword evidence="1" id="KW-1134">Transmembrane beta strand</keyword>
<evidence type="ECO:0000256" key="1">
    <source>
        <dbReference type="ARBA" id="ARBA00022452"/>
    </source>
</evidence>